<reference evidence="2 3" key="1">
    <citation type="submission" date="2018-03" db="EMBL/GenBank/DDBJ databases">
        <title>Genomic Encyclopedia of Archaeal and Bacterial Type Strains, Phase II (KMG-II): from individual species to whole genera.</title>
        <authorList>
            <person name="Goeker M."/>
        </authorList>
    </citation>
    <scope>NUCLEOTIDE SEQUENCE [LARGE SCALE GENOMIC DNA]</scope>
    <source>
        <strain evidence="2 3">DSM 45348</strain>
    </source>
</reference>
<name>A0A2T0RMJ5_9ACTN</name>
<keyword evidence="3" id="KW-1185">Reference proteome</keyword>
<keyword evidence="1" id="KW-1133">Transmembrane helix</keyword>
<proteinExistence type="predicted"/>
<keyword evidence="1" id="KW-0472">Membrane</keyword>
<keyword evidence="1" id="KW-0812">Transmembrane</keyword>
<protein>
    <submittedName>
        <fullName evidence="2">Uncharacterized protein</fullName>
    </submittedName>
</protein>
<evidence type="ECO:0000256" key="1">
    <source>
        <dbReference type="SAM" id="Phobius"/>
    </source>
</evidence>
<accession>A0A2T0RMJ5</accession>
<evidence type="ECO:0000313" key="2">
    <source>
        <dbReference type="EMBL" id="PRY22350.1"/>
    </source>
</evidence>
<evidence type="ECO:0000313" key="3">
    <source>
        <dbReference type="Proteomes" id="UP000239209"/>
    </source>
</evidence>
<dbReference type="EMBL" id="PVZG01000017">
    <property type="protein sequence ID" value="PRY22350.1"/>
    <property type="molecule type" value="Genomic_DNA"/>
</dbReference>
<comment type="caution">
    <text evidence="2">The sequence shown here is derived from an EMBL/GenBank/DDBJ whole genome shotgun (WGS) entry which is preliminary data.</text>
</comment>
<dbReference type="OrthoDB" id="3381838at2"/>
<dbReference type="AlphaFoldDB" id="A0A2T0RMJ5"/>
<feature type="transmembrane region" description="Helical" evidence="1">
    <location>
        <begin position="21"/>
        <end position="46"/>
    </location>
</feature>
<organism evidence="2 3">
    <name type="scientific">Pseudosporangium ferrugineum</name>
    <dbReference type="NCBI Taxonomy" id="439699"/>
    <lineage>
        <taxon>Bacteria</taxon>
        <taxon>Bacillati</taxon>
        <taxon>Actinomycetota</taxon>
        <taxon>Actinomycetes</taxon>
        <taxon>Micromonosporales</taxon>
        <taxon>Micromonosporaceae</taxon>
        <taxon>Pseudosporangium</taxon>
    </lineage>
</organism>
<dbReference type="Proteomes" id="UP000239209">
    <property type="component" value="Unassembled WGS sequence"/>
</dbReference>
<gene>
    <name evidence="2" type="ORF">CLV70_11754</name>
</gene>
<sequence>MSLIDLDRPATVRSKPPRRRAGTVAAGVALLAVGALLGSAATSVWVRSKADRARESEVSVVVLADTGPEANDAGVGGVVTGGRVVNASLTRGITLVNAGPLPVNVHRMSFVRDGLSVRSDEKQRWIGPGRSVHADADIRVRCAGGLPIGRLSVELAVRTNDEQERTTVAVLDGTRWNDQVKAACDGALL</sequence>
<dbReference type="RefSeq" id="WP_106129913.1">
    <property type="nucleotide sequence ID" value="NZ_PVZG01000017.1"/>
</dbReference>